<keyword evidence="3" id="KW-0812">Transmembrane</keyword>
<dbReference type="EMBL" id="MTYJ01000076">
    <property type="protein sequence ID" value="OQV16244.1"/>
    <property type="molecule type" value="Genomic_DNA"/>
</dbReference>
<feature type="transmembrane region" description="Helical" evidence="3">
    <location>
        <begin position="120"/>
        <end position="141"/>
    </location>
</feature>
<keyword evidence="6" id="KW-1185">Reference proteome</keyword>
<dbReference type="PANTHER" id="PTHR33562">
    <property type="entry name" value="ATILLA, ISOFORM B-RELATED-RELATED"/>
    <property type="match status" value="1"/>
</dbReference>
<evidence type="ECO:0008006" key="7">
    <source>
        <dbReference type="Google" id="ProtNLM"/>
    </source>
</evidence>
<comment type="caution">
    <text evidence="5">The sequence shown here is derived from an EMBL/GenBank/DDBJ whole genome shotgun (WGS) entry which is preliminary data.</text>
</comment>
<keyword evidence="1 4" id="KW-0732">Signal</keyword>
<evidence type="ECO:0000256" key="2">
    <source>
        <dbReference type="ARBA" id="ARBA00023180"/>
    </source>
</evidence>
<evidence type="ECO:0000313" key="5">
    <source>
        <dbReference type="EMBL" id="OQV16244.1"/>
    </source>
</evidence>
<dbReference type="AlphaFoldDB" id="A0A1W0WM16"/>
<evidence type="ECO:0000256" key="3">
    <source>
        <dbReference type="SAM" id="Phobius"/>
    </source>
</evidence>
<dbReference type="GO" id="GO:0032222">
    <property type="term" value="P:regulation of synaptic transmission, cholinergic"/>
    <property type="evidence" value="ECO:0007669"/>
    <property type="project" value="InterPro"/>
</dbReference>
<protein>
    <recommendedName>
        <fullName evidence="7">Protein sleepless</fullName>
    </recommendedName>
</protein>
<dbReference type="Proteomes" id="UP000192578">
    <property type="component" value="Unassembled WGS sequence"/>
</dbReference>
<dbReference type="Pfam" id="PF17064">
    <property type="entry name" value="QVR"/>
    <property type="match status" value="1"/>
</dbReference>
<dbReference type="OrthoDB" id="10527134at2759"/>
<gene>
    <name evidence="5" type="ORF">BV898_09553</name>
</gene>
<evidence type="ECO:0000256" key="4">
    <source>
        <dbReference type="SAM" id="SignalP"/>
    </source>
</evidence>
<evidence type="ECO:0000256" key="1">
    <source>
        <dbReference type="ARBA" id="ARBA00022729"/>
    </source>
</evidence>
<keyword evidence="3" id="KW-1133">Transmembrane helix</keyword>
<dbReference type="InterPro" id="IPR050975">
    <property type="entry name" value="Sleep_regulator"/>
</dbReference>
<keyword evidence="2" id="KW-0325">Glycoprotein</keyword>
<evidence type="ECO:0000313" key="6">
    <source>
        <dbReference type="Proteomes" id="UP000192578"/>
    </source>
</evidence>
<reference evidence="6" key="1">
    <citation type="submission" date="2017-01" db="EMBL/GenBank/DDBJ databases">
        <title>Comparative genomics of anhydrobiosis in the tardigrade Hypsibius dujardini.</title>
        <authorList>
            <person name="Yoshida Y."/>
            <person name="Koutsovoulos G."/>
            <person name="Laetsch D."/>
            <person name="Stevens L."/>
            <person name="Kumar S."/>
            <person name="Horikawa D."/>
            <person name="Ishino K."/>
            <person name="Komine S."/>
            <person name="Tomita M."/>
            <person name="Blaxter M."/>
            <person name="Arakawa K."/>
        </authorList>
    </citation>
    <scope>NUCLEOTIDE SEQUENCE [LARGE SCALE GENOMIC DNA]</scope>
    <source>
        <strain evidence="6">Z151</strain>
    </source>
</reference>
<organism evidence="5 6">
    <name type="scientific">Hypsibius exemplaris</name>
    <name type="common">Freshwater tardigrade</name>
    <dbReference type="NCBI Taxonomy" id="2072580"/>
    <lineage>
        <taxon>Eukaryota</taxon>
        <taxon>Metazoa</taxon>
        <taxon>Ecdysozoa</taxon>
        <taxon>Tardigrada</taxon>
        <taxon>Eutardigrada</taxon>
        <taxon>Parachela</taxon>
        <taxon>Hypsibioidea</taxon>
        <taxon>Hypsibiidae</taxon>
        <taxon>Hypsibius</taxon>
    </lineage>
</organism>
<dbReference type="GO" id="GO:0030431">
    <property type="term" value="P:sleep"/>
    <property type="evidence" value="ECO:0007669"/>
    <property type="project" value="InterPro"/>
</dbReference>
<feature type="chain" id="PRO_5012076941" description="Protein sleepless" evidence="4">
    <location>
        <begin position="29"/>
        <end position="142"/>
    </location>
</feature>
<proteinExistence type="predicted"/>
<feature type="signal peptide" evidence="4">
    <location>
        <begin position="1"/>
        <end position="28"/>
    </location>
</feature>
<keyword evidence="3" id="KW-0472">Membrane</keyword>
<dbReference type="InterPro" id="IPR031424">
    <property type="entry name" value="QVR-like"/>
</dbReference>
<accession>A0A1W0WM16</accession>
<sequence>MANCPVASTIGAVVLVVLSTAAFPTASAIHCYTCNSGLDISCADSYSLRHSGEYQDCLTNPTGNSDRCVKITGPGNLISRQCGDMMSQQIYQPDGCYFDGNVQTCVCFANYCNGGDGLSFSFAAAMMLTVFVLSCILCPFLL</sequence>
<name>A0A1W0WM16_HYPEX</name>